<dbReference type="PROSITE" id="PS00647">
    <property type="entry name" value="THYMID_PHOSPHORYLASE"/>
    <property type="match status" value="1"/>
</dbReference>
<comment type="subunit">
    <text evidence="2 5">Homodimer.</text>
</comment>
<comment type="similarity">
    <text evidence="1 5">Belongs to the thymidine/pyrimidine-nucleoside phosphorylase family.</text>
</comment>
<dbReference type="NCBIfam" id="TIGR02644">
    <property type="entry name" value="Y_phosphoryl"/>
    <property type="match status" value="1"/>
</dbReference>
<evidence type="ECO:0000256" key="1">
    <source>
        <dbReference type="ARBA" id="ARBA00006915"/>
    </source>
</evidence>
<reference evidence="7 8" key="1">
    <citation type="submission" date="2022-05" db="EMBL/GenBank/DDBJ databases">
        <authorList>
            <consortium name="Genoscope - CEA"/>
            <person name="William W."/>
        </authorList>
    </citation>
    <scope>NUCLEOTIDE SEQUENCE [LARGE SCALE GENOMIC DNA]</scope>
</reference>
<dbReference type="InterPro" id="IPR000312">
    <property type="entry name" value="Glycosyl_Trfase_fam3"/>
</dbReference>
<dbReference type="EC" id="2.4.2.4" evidence="5"/>
<evidence type="ECO:0000259" key="6">
    <source>
        <dbReference type="SMART" id="SM00941"/>
    </source>
</evidence>
<keyword evidence="4 5" id="KW-0808">Transferase</keyword>
<dbReference type="Proteomes" id="UP001159405">
    <property type="component" value="Unassembled WGS sequence"/>
</dbReference>
<feature type="domain" description="Pyrimidine nucleoside phosphorylase C-terminal" evidence="6">
    <location>
        <begin position="358"/>
        <end position="431"/>
    </location>
</feature>
<dbReference type="InterPro" id="IPR013102">
    <property type="entry name" value="PYNP_C"/>
</dbReference>
<dbReference type="PIRSF" id="PIRSF000478">
    <property type="entry name" value="TP_PyNP"/>
    <property type="match status" value="1"/>
</dbReference>
<dbReference type="InterPro" id="IPR017459">
    <property type="entry name" value="Glycosyl_Trfase_fam3_N_dom"/>
</dbReference>
<dbReference type="Pfam" id="PF07831">
    <property type="entry name" value="PYNP_C"/>
    <property type="match status" value="1"/>
</dbReference>
<keyword evidence="3 5" id="KW-0328">Glycosyltransferase</keyword>
<accession>A0ABN8N7H6</accession>
<dbReference type="InterPro" id="IPR036566">
    <property type="entry name" value="PYNP-like_C_sf"/>
</dbReference>
<comment type="caution">
    <text evidence="7">The sequence shown here is derived from an EMBL/GenBank/DDBJ whole genome shotgun (WGS) entry which is preliminary data.</text>
</comment>
<dbReference type="InterPro" id="IPR018090">
    <property type="entry name" value="Pyrmidine_PPas_bac/euk"/>
</dbReference>
<dbReference type="Gene3D" id="1.20.970.10">
    <property type="entry name" value="Transferase, Pyrimidine Nucleoside Phosphorylase, Chain C"/>
    <property type="match status" value="1"/>
</dbReference>
<dbReference type="NCBIfam" id="NF004490">
    <property type="entry name" value="PRK05820.1"/>
    <property type="match status" value="1"/>
</dbReference>
<comment type="pathway">
    <text evidence="5">Pyrimidine metabolism; dTMP biosynthesis via salvage pathway; dTMP from thymine: step 1/2.</text>
</comment>
<dbReference type="InterPro" id="IPR036320">
    <property type="entry name" value="Glycosyl_Trfase_fam3_N_dom_sf"/>
</dbReference>
<dbReference type="SMART" id="SM00941">
    <property type="entry name" value="PYNP_C"/>
    <property type="match status" value="1"/>
</dbReference>
<sequence>MSNSFPIPDLIAKKRDGDELSESEIHHFIKCATSNSASESQIGAMLMAIYLKGMNRDETVHLTKAMMSTGSILSWPEEWQGSVADKHSTGGVGDKVSLVLAPALAVSGIKVPMISGRGLGHTGGTLDKLESIPGFQVNMDSKQMCDILEKVGCCIVGQTDSLVPADKVLYGIRDITGTVGSMPLISSSIISKKASESISALVLDVKSGKAAFSTTEEKARALAHSLVGTCKGLGIKAVALITSMDAPLGRLVGNSVEVAEAISCLNGKGPEDLTELVCEEGGYLLHTLKKVDSAEDGKKLIADSLDNGKALHKFCEMLTAQGVKPDLAQELCTPGSDPFSILPLASQKMELVSDKSGIVSEIHALAIAKVLHELGAGRHHAGSKVDHGIGATLSVRVGQFVNVGDKWVTIHHNGNLVDSQVASLKEAFKIDENGGTVDLPVRSRIIDVIDGQRRPSVFVCQ</sequence>
<dbReference type="PANTHER" id="PTHR10515:SF0">
    <property type="entry name" value="THYMIDINE PHOSPHORYLASE"/>
    <property type="match status" value="1"/>
</dbReference>
<dbReference type="PANTHER" id="PTHR10515">
    <property type="entry name" value="THYMIDINE PHOSPHORYLASE"/>
    <property type="match status" value="1"/>
</dbReference>
<evidence type="ECO:0000256" key="2">
    <source>
        <dbReference type="ARBA" id="ARBA00011738"/>
    </source>
</evidence>
<evidence type="ECO:0000256" key="4">
    <source>
        <dbReference type="ARBA" id="ARBA00022679"/>
    </source>
</evidence>
<evidence type="ECO:0000313" key="8">
    <source>
        <dbReference type="Proteomes" id="UP001159405"/>
    </source>
</evidence>
<name>A0ABN8N7H6_9CNID</name>
<dbReference type="Gene3D" id="3.90.1170.30">
    <property type="entry name" value="Pyrimidine nucleoside phosphorylase-like, C-terminal domain"/>
    <property type="match status" value="1"/>
</dbReference>
<dbReference type="Gene3D" id="3.40.1030.10">
    <property type="entry name" value="Nucleoside phosphorylase/phosphoribosyltransferase catalytic domain"/>
    <property type="match status" value="1"/>
</dbReference>
<dbReference type="SUPFAM" id="SSF47648">
    <property type="entry name" value="Nucleoside phosphorylase/phosphoribosyltransferase N-terminal domain"/>
    <property type="match status" value="1"/>
</dbReference>
<dbReference type="InterPro" id="IPR035902">
    <property type="entry name" value="Nuc_phospho_transferase"/>
</dbReference>
<evidence type="ECO:0000256" key="5">
    <source>
        <dbReference type="PIRNR" id="PIRNR000478"/>
    </source>
</evidence>
<dbReference type="InterPro" id="IPR017872">
    <property type="entry name" value="Pyrmidine_PPase_CS"/>
</dbReference>
<dbReference type="Pfam" id="PF00591">
    <property type="entry name" value="Glycos_transf_3"/>
    <property type="match status" value="1"/>
</dbReference>
<proteinExistence type="inferred from homology"/>
<dbReference type="InterPro" id="IPR000053">
    <property type="entry name" value="Thymidine/pyrmidine_PPase"/>
</dbReference>
<gene>
    <name evidence="7" type="ORF">PLOB_00002788</name>
</gene>
<organism evidence="7 8">
    <name type="scientific">Porites lobata</name>
    <dbReference type="NCBI Taxonomy" id="104759"/>
    <lineage>
        <taxon>Eukaryota</taxon>
        <taxon>Metazoa</taxon>
        <taxon>Cnidaria</taxon>
        <taxon>Anthozoa</taxon>
        <taxon>Hexacorallia</taxon>
        <taxon>Scleractinia</taxon>
        <taxon>Fungiina</taxon>
        <taxon>Poritidae</taxon>
        <taxon>Porites</taxon>
    </lineage>
</organism>
<dbReference type="EMBL" id="CALNXK010000011">
    <property type="protein sequence ID" value="CAH3043232.1"/>
    <property type="molecule type" value="Genomic_DNA"/>
</dbReference>
<evidence type="ECO:0000313" key="7">
    <source>
        <dbReference type="EMBL" id="CAH3043232.1"/>
    </source>
</evidence>
<keyword evidence="8" id="KW-1185">Reference proteome</keyword>
<protein>
    <recommendedName>
        <fullName evidence="5">Thymidine phosphorylase</fullName>
        <shortName evidence="5">TP</shortName>
        <ecNumber evidence="5">2.4.2.4</ecNumber>
    </recommendedName>
    <alternativeName>
        <fullName evidence="5">TdRPase</fullName>
    </alternativeName>
</protein>
<comment type="catalytic activity">
    <reaction evidence="5">
        <text>thymidine + phosphate = 2-deoxy-alpha-D-ribose 1-phosphate + thymine</text>
        <dbReference type="Rhea" id="RHEA:16037"/>
        <dbReference type="ChEBI" id="CHEBI:17748"/>
        <dbReference type="ChEBI" id="CHEBI:17821"/>
        <dbReference type="ChEBI" id="CHEBI:43474"/>
        <dbReference type="ChEBI" id="CHEBI:57259"/>
        <dbReference type="EC" id="2.4.2.4"/>
    </reaction>
</comment>
<dbReference type="SUPFAM" id="SSF54680">
    <property type="entry name" value="Pyrimidine nucleoside phosphorylase C-terminal domain"/>
    <property type="match status" value="1"/>
</dbReference>
<comment type="function">
    <text evidence="5">Catalyzes the reversible phosphorolysis of thymidine. The produced molecules are then utilized as carbon and energy sources or in the rescue of pyrimidine bases for nucleotide synthesis.</text>
</comment>
<evidence type="ECO:0000256" key="3">
    <source>
        <dbReference type="ARBA" id="ARBA00022676"/>
    </source>
</evidence>
<dbReference type="Pfam" id="PF02885">
    <property type="entry name" value="Glycos_trans_3N"/>
    <property type="match status" value="1"/>
</dbReference>
<dbReference type="SUPFAM" id="SSF52418">
    <property type="entry name" value="Nucleoside phosphorylase/phosphoribosyltransferase catalytic domain"/>
    <property type="match status" value="1"/>
</dbReference>